<dbReference type="AlphaFoldDB" id="A0A8D5AFV3"/>
<gene>
    <name evidence="1" type="ORF">MoryE10_03090</name>
</gene>
<dbReference type="EMBL" id="AP019782">
    <property type="protein sequence ID" value="BBL69703.1"/>
    <property type="molecule type" value="Genomic_DNA"/>
</dbReference>
<sequence>MLLIACGAMYVGNTAFKAYLRHRYSLRERQLMLEAQQALSQQETERARIIANLLHRT</sequence>
<reference evidence="1" key="1">
    <citation type="submission" date="2019-06" db="EMBL/GenBank/DDBJ databases">
        <title>Complete genome sequence of Methylogaea oryzae strain JCM16910.</title>
        <authorList>
            <person name="Asakawa S."/>
        </authorList>
    </citation>
    <scope>NUCLEOTIDE SEQUENCE</scope>
    <source>
        <strain evidence="1">E10</strain>
    </source>
</reference>
<organism evidence="1 2">
    <name type="scientific">Methylogaea oryzae</name>
    <dbReference type="NCBI Taxonomy" id="1295382"/>
    <lineage>
        <taxon>Bacteria</taxon>
        <taxon>Pseudomonadati</taxon>
        <taxon>Pseudomonadota</taxon>
        <taxon>Gammaproteobacteria</taxon>
        <taxon>Methylococcales</taxon>
        <taxon>Methylococcaceae</taxon>
        <taxon>Methylogaea</taxon>
    </lineage>
</organism>
<protein>
    <submittedName>
        <fullName evidence="1">Uncharacterized protein</fullName>
    </submittedName>
</protein>
<evidence type="ECO:0000313" key="1">
    <source>
        <dbReference type="EMBL" id="BBL69703.1"/>
    </source>
</evidence>
<accession>A0A8D5AFV3</accession>
<name>A0A8D5AFV3_9GAMM</name>
<keyword evidence="2" id="KW-1185">Reference proteome</keyword>
<dbReference type="Proteomes" id="UP000824988">
    <property type="component" value="Chromosome"/>
</dbReference>
<proteinExistence type="predicted"/>
<evidence type="ECO:0000313" key="2">
    <source>
        <dbReference type="Proteomes" id="UP000824988"/>
    </source>
</evidence>
<dbReference type="KEGG" id="moz:MoryE10_03090"/>